<sequence>MLKKLVALGALSAALVAVPATSASADDNYAGGPLPTETIIEVQSDGPGKPVTLFVSATANFPTPPEGDIAVELLPAGSAARTARAVAAAPLLSTTVHFVDEPVAIAGPSLPEGRYLVTAEFTPDDPNQFLPSDASLVFRLAEDGDTDDGEDLPNSGGPNMMWLLLGGGLLAAGAGGVTYGRRREDATV</sequence>
<keyword evidence="3 6" id="KW-0732">Signal</keyword>
<keyword evidence="5" id="KW-0812">Transmembrane</keyword>
<reference evidence="8 9" key="1">
    <citation type="journal article" date="2009" name="Int. J. Syst. Evol. Microbiol.">
        <title>Nocardioides caeni sp. nov., isolated from wastewater.</title>
        <authorList>
            <person name="Yoon J.H."/>
            <person name="Kang S.J."/>
            <person name="Park S."/>
            <person name="Kim W."/>
            <person name="Oh T.K."/>
        </authorList>
    </citation>
    <scope>NUCLEOTIDE SEQUENCE [LARGE SCALE GENOMIC DNA]</scope>
    <source>
        <strain evidence="8 9">DSM 23134</strain>
    </source>
</reference>
<keyword evidence="9" id="KW-1185">Reference proteome</keyword>
<dbReference type="InterPro" id="IPR019931">
    <property type="entry name" value="LPXTG_anchor"/>
</dbReference>
<name>A0A4S8NLM0_9ACTN</name>
<evidence type="ECO:0000256" key="6">
    <source>
        <dbReference type="SAM" id="SignalP"/>
    </source>
</evidence>
<feature type="chain" id="PRO_5020979108" evidence="6">
    <location>
        <begin position="26"/>
        <end position="188"/>
    </location>
</feature>
<accession>A0A4S8NLM0</accession>
<dbReference type="Proteomes" id="UP000307087">
    <property type="component" value="Unassembled WGS sequence"/>
</dbReference>
<evidence type="ECO:0000259" key="7">
    <source>
        <dbReference type="Pfam" id="PF00746"/>
    </source>
</evidence>
<keyword evidence="1" id="KW-0134">Cell wall</keyword>
<keyword evidence="4" id="KW-0572">Peptidoglycan-anchor</keyword>
<keyword evidence="5" id="KW-0472">Membrane</keyword>
<keyword evidence="2" id="KW-0964">Secreted</keyword>
<dbReference type="RefSeq" id="WP_136561818.1">
    <property type="nucleotide sequence ID" value="NZ_STGW01000002.1"/>
</dbReference>
<dbReference type="Pfam" id="PF00746">
    <property type="entry name" value="Gram_pos_anchor"/>
    <property type="match status" value="1"/>
</dbReference>
<comment type="caution">
    <text evidence="8">The sequence shown here is derived from an EMBL/GenBank/DDBJ whole genome shotgun (WGS) entry which is preliminary data.</text>
</comment>
<protein>
    <submittedName>
        <fullName evidence="8">LPXTG cell wall anchor domain-containing protein</fullName>
    </submittedName>
</protein>
<dbReference type="EMBL" id="STGW01000002">
    <property type="protein sequence ID" value="THV17883.1"/>
    <property type="molecule type" value="Genomic_DNA"/>
</dbReference>
<gene>
    <name evidence="8" type="ORF">E9934_05340</name>
</gene>
<evidence type="ECO:0000313" key="8">
    <source>
        <dbReference type="EMBL" id="THV17883.1"/>
    </source>
</evidence>
<feature type="domain" description="Gram-positive cocci surface proteins LPxTG" evidence="7">
    <location>
        <begin position="150"/>
        <end position="184"/>
    </location>
</feature>
<dbReference type="NCBIfam" id="TIGR01167">
    <property type="entry name" value="LPXTG_anchor"/>
    <property type="match status" value="1"/>
</dbReference>
<organism evidence="8 9">
    <name type="scientific">Nocardioides caeni</name>
    <dbReference type="NCBI Taxonomy" id="574700"/>
    <lineage>
        <taxon>Bacteria</taxon>
        <taxon>Bacillati</taxon>
        <taxon>Actinomycetota</taxon>
        <taxon>Actinomycetes</taxon>
        <taxon>Propionibacteriales</taxon>
        <taxon>Nocardioidaceae</taxon>
        <taxon>Nocardioides</taxon>
    </lineage>
</organism>
<dbReference type="AlphaFoldDB" id="A0A4S8NLM0"/>
<feature type="transmembrane region" description="Helical" evidence="5">
    <location>
        <begin position="160"/>
        <end position="180"/>
    </location>
</feature>
<keyword evidence="5" id="KW-1133">Transmembrane helix</keyword>
<evidence type="ECO:0000256" key="4">
    <source>
        <dbReference type="ARBA" id="ARBA00023088"/>
    </source>
</evidence>
<dbReference type="OrthoDB" id="3788148at2"/>
<feature type="signal peptide" evidence="6">
    <location>
        <begin position="1"/>
        <end position="25"/>
    </location>
</feature>
<proteinExistence type="predicted"/>
<evidence type="ECO:0000256" key="1">
    <source>
        <dbReference type="ARBA" id="ARBA00022512"/>
    </source>
</evidence>
<evidence type="ECO:0000313" key="9">
    <source>
        <dbReference type="Proteomes" id="UP000307087"/>
    </source>
</evidence>
<evidence type="ECO:0000256" key="2">
    <source>
        <dbReference type="ARBA" id="ARBA00022525"/>
    </source>
</evidence>
<evidence type="ECO:0000256" key="3">
    <source>
        <dbReference type="ARBA" id="ARBA00022729"/>
    </source>
</evidence>
<evidence type="ECO:0000256" key="5">
    <source>
        <dbReference type="SAM" id="Phobius"/>
    </source>
</evidence>